<name>A0A9C7C7C4_9VIRU</name>
<proteinExistence type="predicted"/>
<reference evidence="1" key="1">
    <citation type="submission" date="2022-10" db="EMBL/GenBank/DDBJ databases">
        <title>Genome sequences of endogenous nimaviruses in decapod crustaceans.</title>
        <authorList>
            <person name="Kawato S."/>
            <person name="Nozaki R."/>
            <person name="Kondo H."/>
            <person name="Hirono I."/>
        </authorList>
    </citation>
    <scope>NUCLEOTIDE SEQUENCE</scope>
    <source>
        <strain evidence="1">Toyama2020</strain>
    </source>
</reference>
<accession>A0A9C7C7C4</accession>
<sequence>MEHTSAVLLPHSCSLPPTYDKLIDAFDNDFATIKSAYIWKKHTNQDDNDDFSSEIMNPVGLLNDVVKDVKLLYHRLCKNHVPYVSSKQRQDNGDSEGVPFCNILLNENRFVTNLKGCETLQNTSLSYHDIIDSVYDSVFSHNHERIYDLTKYKQSKTFNNQVINECDLMYVFVAIVSLVSSSREPGDKHVSTMKEKLLSFIIKSLKMLPIIFCEEWKSWPFSSTGGSDLERDSRIMSMMVGEDKKIHSIYKEKWVNLAKATALAHSSVWKEPELNIYAANPAYDAVNLLSTDLLEVLFGKKVACALKMVNQYCVLNVPYLLASDTEPVLGKDGESPLLPSGLKPSNSLESTNNMTLVTRHSIPTARKLVMYFLHHKKIYNDKLEKLIAECMVIDTMYKRDNTLTLAANICCPEKETNLIESHVKKIIERRFIKKCGVCNDNLDQTPKFFGGSSGKCMYDFFPLHAFMDTYEASDTTCSANLCPKCTIIYVLSVYEKVTTDGVKIKDAFRCPCCGTYMVNWLGRCHEFSEMLERLVINRMTQNFLLTYELIKRAESCFSALEFLQAEFMSLCRNGSDFLTDKNRMFIEYDSLLRPVVKRHMLPNGDMGNSKCSLCCWRCVTHMVCDQPLEQEYETVDVVPPVEEYPGDEYVENAGYDIPPTDELVAYDNGPGLHKWPARLSCGFVACNSRCLDNAYVQTCSEAIAILKRIPNKKKRGWNSESPEGKGIIALANWHKNGDPPKDTYKILADIDTVFNKKDCFVIKAYKHPFIISNQTSEDEMFEETTVSKHPFLRSFFNEKTFLNKNENLFIFSNLFAKNLVGELLLQRPECVLHRAHAFVLHSVADNHIFCLRPDDAAKLTIVQEINAVRTNMIFSSFEQLTFVDDERRTVEWHMENEGKNIRQVDCPKCNSSIIKAGGCVTITCLKCQKVYGTITTVCWICKEKITESDHVLVKHRLLYSECISTKLALEKLYNIKLCSLDSRHIKSSYLNGEGEVEGVQCYVMQDGFTFNVEKQMAMPDSVE</sequence>
<organism evidence="1">
    <name type="scientific">Pasiphaea japonica whispovirus</name>
    <dbReference type="NCBI Taxonomy" id="2984286"/>
    <lineage>
        <taxon>Viruses</taxon>
        <taxon>Viruses incertae sedis</taxon>
        <taxon>Naldaviricetes</taxon>
        <taxon>Nimaviridae</taxon>
        <taxon>Whispovirus</taxon>
    </lineage>
</organism>
<dbReference type="SUPFAM" id="SSF57850">
    <property type="entry name" value="RING/U-box"/>
    <property type="match status" value="1"/>
</dbReference>
<evidence type="ECO:0000313" key="1">
    <source>
        <dbReference type="EMBL" id="BDT63501.1"/>
    </source>
</evidence>
<dbReference type="EMBL" id="LC738885">
    <property type="protein sequence ID" value="BDT63501.1"/>
    <property type="molecule type" value="Genomic_DNA"/>
</dbReference>
<protein>
    <submittedName>
        <fullName evidence="1">Wsv166-like protein</fullName>
    </submittedName>
</protein>
<dbReference type="Pfam" id="PF22191">
    <property type="entry name" value="IBR_1"/>
    <property type="match status" value="1"/>
</dbReference>
<dbReference type="Gene3D" id="1.20.120.1750">
    <property type="match status" value="1"/>
</dbReference>